<accession>A0A2P2MJW2</accession>
<dbReference type="EMBL" id="GGEC01050027">
    <property type="protein sequence ID" value="MBX30511.1"/>
    <property type="molecule type" value="Transcribed_RNA"/>
</dbReference>
<keyword evidence="1" id="KW-0812">Transmembrane</keyword>
<feature type="transmembrane region" description="Helical" evidence="1">
    <location>
        <begin position="29"/>
        <end position="46"/>
    </location>
</feature>
<name>A0A2P2MJW2_RHIMU</name>
<evidence type="ECO:0000256" key="1">
    <source>
        <dbReference type="SAM" id="Phobius"/>
    </source>
</evidence>
<evidence type="ECO:0000313" key="2">
    <source>
        <dbReference type="EMBL" id="MBX30511.1"/>
    </source>
</evidence>
<dbReference type="AlphaFoldDB" id="A0A2P2MJW2"/>
<organism evidence="2">
    <name type="scientific">Rhizophora mucronata</name>
    <name type="common">Asiatic mangrove</name>
    <dbReference type="NCBI Taxonomy" id="61149"/>
    <lineage>
        <taxon>Eukaryota</taxon>
        <taxon>Viridiplantae</taxon>
        <taxon>Streptophyta</taxon>
        <taxon>Embryophyta</taxon>
        <taxon>Tracheophyta</taxon>
        <taxon>Spermatophyta</taxon>
        <taxon>Magnoliopsida</taxon>
        <taxon>eudicotyledons</taxon>
        <taxon>Gunneridae</taxon>
        <taxon>Pentapetalae</taxon>
        <taxon>rosids</taxon>
        <taxon>fabids</taxon>
        <taxon>Malpighiales</taxon>
        <taxon>Rhizophoraceae</taxon>
        <taxon>Rhizophora</taxon>
    </lineage>
</organism>
<keyword evidence="1" id="KW-1133">Transmembrane helix</keyword>
<keyword evidence="1" id="KW-0472">Membrane</keyword>
<protein>
    <submittedName>
        <fullName evidence="2">Uncharacterized protein</fullName>
    </submittedName>
</protein>
<sequence>MMRRSSLPFMGSVSFYGVYILRGFCLQRLDLFTGFFIFSLYLLLVLA</sequence>
<reference evidence="2" key="1">
    <citation type="submission" date="2018-02" db="EMBL/GenBank/DDBJ databases">
        <title>Rhizophora mucronata_Transcriptome.</title>
        <authorList>
            <person name="Meera S.P."/>
            <person name="Sreeshan A."/>
            <person name="Augustine A."/>
        </authorList>
    </citation>
    <scope>NUCLEOTIDE SEQUENCE</scope>
    <source>
        <tissue evidence="2">Leaf</tissue>
    </source>
</reference>
<proteinExistence type="predicted"/>